<dbReference type="Pfam" id="PF19568">
    <property type="entry name" value="Spore_III_AA"/>
    <property type="match status" value="1"/>
</dbReference>
<dbReference type="InterPro" id="IPR027417">
    <property type="entry name" value="P-loop_NTPase"/>
</dbReference>
<comment type="caution">
    <text evidence="4">The sequence shown here is derived from an EMBL/GenBank/DDBJ whole genome shotgun (WGS) entry which is preliminary data.</text>
</comment>
<dbReference type="SUPFAM" id="SSF52540">
    <property type="entry name" value="P-loop containing nucleoside triphosphate hydrolases"/>
    <property type="match status" value="1"/>
</dbReference>
<evidence type="ECO:0000256" key="2">
    <source>
        <dbReference type="ARBA" id="ARBA00022840"/>
    </source>
</evidence>
<dbReference type="EMBL" id="JAKCXM010002795">
    <property type="protein sequence ID" value="KAJ0389978.1"/>
    <property type="molecule type" value="Genomic_DNA"/>
</dbReference>
<dbReference type="PANTHER" id="PTHR20953">
    <property type="entry name" value="KINASE-RELATED"/>
    <property type="match status" value="1"/>
</dbReference>
<protein>
    <recommendedName>
        <fullName evidence="3">AAA+ ATPase domain-containing protein</fullName>
    </recommendedName>
</protein>
<dbReference type="InterPro" id="IPR045735">
    <property type="entry name" value="Spore_III_AA_AAA+_ATPase"/>
</dbReference>
<dbReference type="AlphaFoldDB" id="A0AAD5LPX2"/>
<evidence type="ECO:0000256" key="1">
    <source>
        <dbReference type="ARBA" id="ARBA00022741"/>
    </source>
</evidence>
<dbReference type="SMART" id="SM00382">
    <property type="entry name" value="AAA"/>
    <property type="match status" value="1"/>
</dbReference>
<sequence>MGGEHKIGDDNRAGIDRQLHRISVMRNKTQQIYGLTLRVGRTLRYASNMLLDLLLSPTHHDKSVLLLGRPGSGKTTLIRDIARCISETGENVCIIDTSNEIGGDGVVPHSCIGWARRMMVRSLDEQASVMIECVQNHTVETLIVDEIGRKAEVNAAGTVRQRGPRLIASAHGDLSSLIKNVDLKGLIGGRQTDL</sequence>
<evidence type="ECO:0000313" key="5">
    <source>
        <dbReference type="Proteomes" id="UP001209570"/>
    </source>
</evidence>
<keyword evidence="2" id="KW-0067">ATP-binding</keyword>
<dbReference type="CDD" id="cd00009">
    <property type="entry name" value="AAA"/>
    <property type="match status" value="1"/>
</dbReference>
<feature type="domain" description="AAA+ ATPase" evidence="3">
    <location>
        <begin position="60"/>
        <end position="193"/>
    </location>
</feature>
<evidence type="ECO:0000313" key="4">
    <source>
        <dbReference type="EMBL" id="KAJ0389978.1"/>
    </source>
</evidence>
<dbReference type="GO" id="GO:0005524">
    <property type="term" value="F:ATP binding"/>
    <property type="evidence" value="ECO:0007669"/>
    <property type="project" value="UniProtKB-KW"/>
</dbReference>
<name>A0AAD5LPX2_PYTIN</name>
<dbReference type="PANTHER" id="PTHR20953:SF3">
    <property type="entry name" value="P-LOOP CONTAINING NUCLEOSIDE TRIPHOSPHATE HYDROLASES SUPERFAMILY PROTEIN"/>
    <property type="match status" value="1"/>
</dbReference>
<evidence type="ECO:0000259" key="3">
    <source>
        <dbReference type="SMART" id="SM00382"/>
    </source>
</evidence>
<dbReference type="InterPro" id="IPR003593">
    <property type="entry name" value="AAA+_ATPase"/>
</dbReference>
<gene>
    <name evidence="4" type="ORF">P43SY_011652</name>
</gene>
<organism evidence="4 5">
    <name type="scientific">Pythium insidiosum</name>
    <name type="common">Pythiosis disease agent</name>
    <dbReference type="NCBI Taxonomy" id="114742"/>
    <lineage>
        <taxon>Eukaryota</taxon>
        <taxon>Sar</taxon>
        <taxon>Stramenopiles</taxon>
        <taxon>Oomycota</taxon>
        <taxon>Peronosporomycetes</taxon>
        <taxon>Pythiales</taxon>
        <taxon>Pythiaceae</taxon>
        <taxon>Pythium</taxon>
    </lineage>
</organism>
<keyword evidence="1" id="KW-0547">Nucleotide-binding</keyword>
<keyword evidence="5" id="KW-1185">Reference proteome</keyword>
<accession>A0AAD5LPX2</accession>
<reference evidence="4" key="1">
    <citation type="submission" date="2021-12" db="EMBL/GenBank/DDBJ databases">
        <title>Prjna785345.</title>
        <authorList>
            <person name="Rujirawat T."/>
            <person name="Krajaejun T."/>
        </authorList>
    </citation>
    <scope>NUCLEOTIDE SEQUENCE</scope>
    <source>
        <strain evidence="4">Pi057C3</strain>
    </source>
</reference>
<dbReference type="Proteomes" id="UP001209570">
    <property type="component" value="Unassembled WGS sequence"/>
</dbReference>
<proteinExistence type="predicted"/>
<dbReference type="Gene3D" id="3.40.50.300">
    <property type="entry name" value="P-loop containing nucleotide triphosphate hydrolases"/>
    <property type="match status" value="1"/>
</dbReference>